<comment type="caution">
    <text evidence="1">The sequence shown here is derived from an EMBL/GenBank/DDBJ whole genome shotgun (WGS) entry which is preliminary data.</text>
</comment>
<keyword evidence="2" id="KW-1185">Reference proteome</keyword>
<dbReference type="EMBL" id="AZQP01000024">
    <property type="protein sequence ID" value="EYE88288.1"/>
    <property type="molecule type" value="Genomic_DNA"/>
</dbReference>
<dbReference type="RefSeq" id="WP_035379997.1">
    <property type="nucleotide sequence ID" value="NZ_AZQP01000024.1"/>
</dbReference>
<reference evidence="1 2" key="1">
    <citation type="journal article" date="2014" name="Genome Announc.">
        <title>Draft Genome Sequence of Fervidicella metallireducens Strain AeBT, an Iron-Reducing Thermoanaerobe from the Great Artesian Basin.</title>
        <authorList>
            <person name="Patel B.K."/>
        </authorList>
    </citation>
    <scope>NUCLEOTIDE SEQUENCE [LARGE SCALE GENOMIC DNA]</scope>
    <source>
        <strain evidence="1 2">AeB</strain>
    </source>
</reference>
<evidence type="ECO:0000313" key="2">
    <source>
        <dbReference type="Proteomes" id="UP000019681"/>
    </source>
</evidence>
<gene>
    <name evidence="1" type="ORF">Q428_08795</name>
</gene>
<evidence type="ECO:0000313" key="1">
    <source>
        <dbReference type="EMBL" id="EYE88288.1"/>
    </source>
</evidence>
<accession>A0A017RU39</accession>
<dbReference type="STRING" id="1403537.Q428_08795"/>
<organism evidence="1 2">
    <name type="scientific">Fervidicella metallireducens AeB</name>
    <dbReference type="NCBI Taxonomy" id="1403537"/>
    <lineage>
        <taxon>Bacteria</taxon>
        <taxon>Bacillati</taxon>
        <taxon>Bacillota</taxon>
        <taxon>Clostridia</taxon>
        <taxon>Eubacteriales</taxon>
        <taxon>Clostridiaceae</taxon>
        <taxon>Fervidicella</taxon>
    </lineage>
</organism>
<dbReference type="AlphaFoldDB" id="A0A017RU39"/>
<sequence>MVLKEIVEKADRLAEIKKSIEKLNAEKSEIEGFFLKLSDEDLRNTKFKSVTYRGTGSNKVIATMAESLKMVYPTYLKAIFGEAYKDVVTEEIKYKLSAPATRMLTGLWLNNYTRLTVAEVIAQLPVDDITKKAIAKKVRGIKYDTDKKNLIAIAGFDEKTAEEYAYFISEAAIWENFMRLMQANKKATDKDIAEALELINGAVVVEETPKITIEVGEE</sequence>
<proteinExistence type="predicted"/>
<dbReference type="Proteomes" id="UP000019681">
    <property type="component" value="Unassembled WGS sequence"/>
</dbReference>
<name>A0A017RU39_9CLOT</name>
<dbReference type="OrthoDB" id="1955959at2"/>
<protein>
    <submittedName>
        <fullName evidence="1">Uncharacterized protein</fullName>
    </submittedName>
</protein>